<reference evidence="2 3" key="1">
    <citation type="journal article" date="2018" name="BMC Genomics">
        <title>The genome of Naegleria lovaniensis, the basis for a comparative approach to unravel pathogenicity factors of the human pathogenic amoeba N. fowleri.</title>
        <authorList>
            <person name="Liechti N."/>
            <person name="Schurch N."/>
            <person name="Bruggmann R."/>
            <person name="Wittwer M."/>
        </authorList>
    </citation>
    <scope>NUCLEOTIDE SEQUENCE [LARGE SCALE GENOMIC DNA]</scope>
    <source>
        <strain evidence="2 3">ATCC 30569</strain>
    </source>
</reference>
<evidence type="ECO:0000256" key="1">
    <source>
        <dbReference type="SAM" id="MobiDB-lite"/>
    </source>
</evidence>
<organism evidence="2 3">
    <name type="scientific">Naegleria lovaniensis</name>
    <name type="common">Amoeba</name>
    <dbReference type="NCBI Taxonomy" id="51637"/>
    <lineage>
        <taxon>Eukaryota</taxon>
        <taxon>Discoba</taxon>
        <taxon>Heterolobosea</taxon>
        <taxon>Tetramitia</taxon>
        <taxon>Eutetramitia</taxon>
        <taxon>Vahlkampfiidae</taxon>
        <taxon>Naegleria</taxon>
    </lineage>
</organism>
<feature type="compositionally biased region" description="Low complexity" evidence="1">
    <location>
        <begin position="78"/>
        <end position="87"/>
    </location>
</feature>
<dbReference type="RefSeq" id="XP_044551167.1">
    <property type="nucleotide sequence ID" value="XM_044690822.1"/>
</dbReference>
<feature type="compositionally biased region" description="Low complexity" evidence="1">
    <location>
        <begin position="101"/>
        <end position="119"/>
    </location>
</feature>
<dbReference type="GeneID" id="68093963"/>
<gene>
    <name evidence="2" type="ORF">C9374_001507</name>
</gene>
<protein>
    <submittedName>
        <fullName evidence="2">Uncharacterized protein</fullName>
    </submittedName>
</protein>
<dbReference type="AlphaFoldDB" id="A0AA88KKU7"/>
<feature type="compositionally biased region" description="Polar residues" evidence="1">
    <location>
        <begin position="43"/>
        <end position="70"/>
    </location>
</feature>
<proteinExistence type="predicted"/>
<accession>A0AA88KKU7</accession>
<dbReference type="Proteomes" id="UP000816034">
    <property type="component" value="Unassembled WGS sequence"/>
</dbReference>
<evidence type="ECO:0000313" key="3">
    <source>
        <dbReference type="Proteomes" id="UP000816034"/>
    </source>
</evidence>
<name>A0AA88KKU7_NAELO</name>
<dbReference type="EMBL" id="PYSW02000013">
    <property type="protein sequence ID" value="KAG2387175.1"/>
    <property type="molecule type" value="Genomic_DNA"/>
</dbReference>
<comment type="caution">
    <text evidence="2">The sequence shown here is derived from an EMBL/GenBank/DDBJ whole genome shotgun (WGS) entry which is preliminary data.</text>
</comment>
<keyword evidence="3" id="KW-1185">Reference proteome</keyword>
<feature type="region of interest" description="Disordered" evidence="1">
    <location>
        <begin position="1"/>
        <end position="130"/>
    </location>
</feature>
<evidence type="ECO:0000313" key="2">
    <source>
        <dbReference type="EMBL" id="KAG2387175.1"/>
    </source>
</evidence>
<sequence length="130" mass="13885">MQQHVPSPAGASEEGANHQLVIGLDETKITVKKKKENGKSIKSAVTNHGTVRKQTAALLSTSMEASNGPLSNVDDVKNNNNGNGKESNNSKKEVHSGQKQSDSSNTTNPSKSTSNKASKPQQKLLLDFFK</sequence>